<reference evidence="2" key="1">
    <citation type="submission" date="2020-02" db="EMBL/GenBank/DDBJ databases">
        <authorList>
            <person name="Meier V. D."/>
        </authorList>
    </citation>
    <scope>NUCLEOTIDE SEQUENCE</scope>
    <source>
        <strain evidence="2">AVDCRST_MAG87</strain>
    </source>
</reference>
<name>A0A6J4VM67_9BACT</name>
<evidence type="ECO:0000313" key="2">
    <source>
        <dbReference type="EMBL" id="CAA9577553.1"/>
    </source>
</evidence>
<evidence type="ECO:0000256" key="1">
    <source>
        <dbReference type="SAM" id="MobiDB-lite"/>
    </source>
</evidence>
<sequence length="47" mass="4917">MAMPSPRGKVPPDTTPGRIALAPGAGQRGPRERRVTPTPGKPPLCDQ</sequence>
<dbReference type="EMBL" id="CADCWJ010000665">
    <property type="protein sequence ID" value="CAA9577553.1"/>
    <property type="molecule type" value="Genomic_DNA"/>
</dbReference>
<accession>A0A6J4VM67</accession>
<protein>
    <submittedName>
        <fullName evidence="2">Uncharacterized protein</fullName>
    </submittedName>
</protein>
<organism evidence="2">
    <name type="scientific">uncultured Thermomicrobiales bacterium</name>
    <dbReference type="NCBI Taxonomy" id="1645740"/>
    <lineage>
        <taxon>Bacteria</taxon>
        <taxon>Pseudomonadati</taxon>
        <taxon>Thermomicrobiota</taxon>
        <taxon>Thermomicrobia</taxon>
        <taxon>Thermomicrobiales</taxon>
        <taxon>environmental samples</taxon>
    </lineage>
</organism>
<gene>
    <name evidence="2" type="ORF">AVDCRST_MAG87-3004</name>
</gene>
<proteinExistence type="predicted"/>
<dbReference type="AlphaFoldDB" id="A0A6J4VM67"/>
<feature type="region of interest" description="Disordered" evidence="1">
    <location>
        <begin position="1"/>
        <end position="47"/>
    </location>
</feature>